<dbReference type="AlphaFoldDB" id="A0A7R9LEK6"/>
<feature type="compositionally biased region" description="Low complexity" evidence="1">
    <location>
        <begin position="153"/>
        <end position="168"/>
    </location>
</feature>
<proteinExistence type="predicted"/>
<accession>A0A7R9LEK6</accession>
<evidence type="ECO:0000313" key="2">
    <source>
        <dbReference type="EMBL" id="CAD7638883.1"/>
    </source>
</evidence>
<feature type="compositionally biased region" description="Gly residues" evidence="1">
    <location>
        <begin position="594"/>
        <end position="604"/>
    </location>
</feature>
<dbReference type="EMBL" id="CAJPVJ010000318">
    <property type="protein sequence ID" value="CAG2162050.1"/>
    <property type="molecule type" value="Genomic_DNA"/>
</dbReference>
<dbReference type="EMBL" id="OC915143">
    <property type="protein sequence ID" value="CAD7638883.1"/>
    <property type="molecule type" value="Genomic_DNA"/>
</dbReference>
<feature type="compositionally biased region" description="Pro residues" evidence="1">
    <location>
        <begin position="83"/>
        <end position="95"/>
    </location>
</feature>
<name>A0A7R9LEK6_9ACAR</name>
<feature type="compositionally biased region" description="Basic and acidic residues" evidence="1">
    <location>
        <begin position="256"/>
        <end position="269"/>
    </location>
</feature>
<feature type="compositionally biased region" description="Basic residues" evidence="1">
    <location>
        <begin position="725"/>
        <end position="738"/>
    </location>
</feature>
<feature type="region of interest" description="Disordered" evidence="1">
    <location>
        <begin position="242"/>
        <end position="297"/>
    </location>
</feature>
<feature type="compositionally biased region" description="Polar residues" evidence="1">
    <location>
        <begin position="242"/>
        <end position="253"/>
    </location>
</feature>
<feature type="region of interest" description="Disordered" evidence="1">
    <location>
        <begin position="586"/>
        <end position="746"/>
    </location>
</feature>
<keyword evidence="3" id="KW-1185">Reference proteome</keyword>
<organism evidence="2">
    <name type="scientific">Oppiella nova</name>
    <dbReference type="NCBI Taxonomy" id="334625"/>
    <lineage>
        <taxon>Eukaryota</taxon>
        <taxon>Metazoa</taxon>
        <taxon>Ecdysozoa</taxon>
        <taxon>Arthropoda</taxon>
        <taxon>Chelicerata</taxon>
        <taxon>Arachnida</taxon>
        <taxon>Acari</taxon>
        <taxon>Acariformes</taxon>
        <taxon>Sarcoptiformes</taxon>
        <taxon>Oribatida</taxon>
        <taxon>Brachypylina</taxon>
        <taxon>Oppioidea</taxon>
        <taxon>Oppiidae</taxon>
        <taxon>Oppiella</taxon>
    </lineage>
</organism>
<feature type="region of interest" description="Disordered" evidence="1">
    <location>
        <begin position="195"/>
        <end position="217"/>
    </location>
</feature>
<evidence type="ECO:0000256" key="1">
    <source>
        <dbReference type="SAM" id="MobiDB-lite"/>
    </source>
</evidence>
<reference evidence="2" key="1">
    <citation type="submission" date="2020-11" db="EMBL/GenBank/DDBJ databases">
        <authorList>
            <person name="Tran Van P."/>
        </authorList>
    </citation>
    <scope>NUCLEOTIDE SEQUENCE</scope>
</reference>
<sequence>MLPFRWSVENKMATKSAPVPPTGPVISAPLATSSLPAAKQEIQPVLVDASQPISPPQSLTTLTPLSPPLPGALPPAPTTAVPPAQPPVPPQPPVVPALVLTQQKSSKGGADKKSQNTFAIVGAKKSTQNSAAGDDGRRVTRHSPQNVTNNTGSPGAKSTATKTTTNGRAAAAAANAAALLAPLASKSKAQPVVAHKRSPSSPVPPHLAGAGSGNQMHINPSLVRATKSQPTPVLKAAFLAAQKSSSEANTNSVPKVEPKQRSSKRKLETKVVATAKPQRTSGGTAPPMTENGGDKRASKRVRLQYQPFQSPEPMLAIPLWNRASTSGTTPTGAKREEEDKVIIYHKNEFLAVRNETNGYYICRAKQNVFKKSRKFKILWFNNNDKSRPSLYTHDFYDVTDFECILTNLTLDRLDKGRYELPDDEKQRIMNILQRAINVEKGINPSSDPALKVTADGVDVSVVGKAEEKELLKQIQNVFKKSRKFKILWFNNNDKSRPSLYTHDFYDVTDFECILTNVTLDRLDKGRYELPGDEKQRIMNILQRAINVEKLGSSLGREFHCRLPHLHSQHPFRLLFLDEFVFSPKRSVKPSQVSGGAGSTVGSVGGKHMKTKSSKSGANSAAVATPSKGSPPAGASTTRQTKRGVVSAAPPLKANGPSSGGSLAKKTKKSSHSTAVTKKPGIADVVQKLKTRARSAKPEVVQQRRRSQLSDSSSSATTTPSPPPKKAPKKALPKPKKVPKAAAAGGW</sequence>
<dbReference type="OrthoDB" id="2017365at2759"/>
<feature type="region of interest" description="Disordered" evidence="1">
    <location>
        <begin position="122"/>
        <end position="168"/>
    </location>
</feature>
<feature type="compositionally biased region" description="Polar residues" evidence="1">
    <location>
        <begin position="142"/>
        <end position="152"/>
    </location>
</feature>
<feature type="compositionally biased region" description="Pro residues" evidence="1">
    <location>
        <begin position="65"/>
        <end position="77"/>
    </location>
</feature>
<evidence type="ECO:0000313" key="3">
    <source>
        <dbReference type="Proteomes" id="UP000728032"/>
    </source>
</evidence>
<dbReference type="Proteomes" id="UP000728032">
    <property type="component" value="Unassembled WGS sequence"/>
</dbReference>
<gene>
    <name evidence="2" type="ORF">ONB1V03_LOCUS1650</name>
</gene>
<protein>
    <submittedName>
        <fullName evidence="2">Uncharacterized protein</fullName>
    </submittedName>
</protein>
<feature type="region of interest" description="Disordered" evidence="1">
    <location>
        <begin position="51"/>
        <end position="95"/>
    </location>
</feature>